<dbReference type="Pfam" id="PF13635">
    <property type="entry name" value="DUF4143"/>
    <property type="match status" value="1"/>
</dbReference>
<dbReference type="AlphaFoldDB" id="A0AAD1AE87"/>
<name>A0AAD1AE87_9MICO</name>
<dbReference type="InterPro" id="IPR035897">
    <property type="entry name" value="Toll_tir_struct_dom_sf"/>
</dbReference>
<reference evidence="3 4" key="1">
    <citation type="submission" date="2018-03" db="EMBL/GenBank/DDBJ databases">
        <title>Bacteriophage NCPPB3778 and a type I-E CRISPR drive the evolution of the US Biological Select Agent, Rathayibacter toxicus.</title>
        <authorList>
            <person name="Davis E.W.II."/>
            <person name="Tabima J.F."/>
            <person name="Weisberg A.J."/>
            <person name="Dantas Lopes L."/>
            <person name="Wiseman M.S."/>
            <person name="Wiseman M.S."/>
            <person name="Pupko T."/>
            <person name="Belcher M.S."/>
            <person name="Sechler A.J."/>
            <person name="Tancos M.A."/>
            <person name="Schroeder B.K."/>
            <person name="Murray T.D."/>
            <person name="Luster D.G."/>
            <person name="Schneider W.L."/>
            <person name="Rogers E."/>
            <person name="Andreote F.D."/>
            <person name="Grunwald N.J."/>
            <person name="Putnam M.L."/>
            <person name="Chang J.H."/>
        </authorList>
    </citation>
    <scope>NUCLEOTIDE SEQUENCE [LARGE SCALE GENOMIC DNA]</scope>
    <source>
        <strain evidence="3 4">NCCPB 2253</strain>
    </source>
</reference>
<dbReference type="PROSITE" id="PS50104">
    <property type="entry name" value="TIR"/>
    <property type="match status" value="1"/>
</dbReference>
<dbReference type="EMBL" id="CP028130">
    <property type="protein sequence ID" value="AZZ56702.1"/>
    <property type="molecule type" value="Genomic_DNA"/>
</dbReference>
<dbReference type="PANTHER" id="PTHR43566:SF2">
    <property type="entry name" value="DUF4143 DOMAIN-CONTAINING PROTEIN"/>
    <property type="match status" value="1"/>
</dbReference>
<organism evidence="3 4">
    <name type="scientific">Rathayibacter iranicus</name>
    <dbReference type="NCBI Taxonomy" id="59737"/>
    <lineage>
        <taxon>Bacteria</taxon>
        <taxon>Bacillati</taxon>
        <taxon>Actinomycetota</taxon>
        <taxon>Actinomycetes</taxon>
        <taxon>Micrococcales</taxon>
        <taxon>Microbacteriaceae</taxon>
        <taxon>Rathayibacter</taxon>
    </lineage>
</organism>
<dbReference type="Gene3D" id="3.40.50.10140">
    <property type="entry name" value="Toll/interleukin-1 receptor homology (TIR) domain"/>
    <property type="match status" value="1"/>
</dbReference>
<dbReference type="Proteomes" id="UP000283946">
    <property type="component" value="Chromosome"/>
</dbReference>
<feature type="region of interest" description="Disordered" evidence="1">
    <location>
        <begin position="610"/>
        <end position="629"/>
    </location>
</feature>
<feature type="domain" description="TIR" evidence="2">
    <location>
        <begin position="445"/>
        <end position="575"/>
    </location>
</feature>
<evidence type="ECO:0000313" key="3">
    <source>
        <dbReference type="EMBL" id="AZZ56702.1"/>
    </source>
</evidence>
<dbReference type="InterPro" id="IPR025420">
    <property type="entry name" value="DUF4143"/>
</dbReference>
<evidence type="ECO:0000256" key="1">
    <source>
        <dbReference type="SAM" id="MobiDB-lite"/>
    </source>
</evidence>
<dbReference type="PANTHER" id="PTHR43566">
    <property type="entry name" value="CONSERVED PROTEIN"/>
    <property type="match status" value="1"/>
</dbReference>
<accession>A0AAD1AE87</accession>
<dbReference type="InterPro" id="IPR000157">
    <property type="entry name" value="TIR_dom"/>
</dbReference>
<evidence type="ECO:0000259" key="2">
    <source>
        <dbReference type="PROSITE" id="PS50104"/>
    </source>
</evidence>
<dbReference type="SUPFAM" id="SSF52540">
    <property type="entry name" value="P-loop containing nucleoside triphosphate hydrolases"/>
    <property type="match status" value="1"/>
</dbReference>
<dbReference type="KEGG" id="ria:C7V51_13060"/>
<protein>
    <submittedName>
        <fullName evidence="3">DUF4143 domain-containing protein</fullName>
    </submittedName>
</protein>
<dbReference type="GO" id="GO:0007165">
    <property type="term" value="P:signal transduction"/>
    <property type="evidence" value="ECO:0007669"/>
    <property type="project" value="InterPro"/>
</dbReference>
<gene>
    <name evidence="3" type="ORF">C7V51_13060</name>
</gene>
<proteinExistence type="predicted"/>
<sequence>MYNSCVTVIPRLLGEALLRTEAKVVVLEGARAVGKTTLVRTVLQERGFSYASLSDPAVLNRAARDPDGWLRGLSLPAVIDEAQLLETLPLLVKDLVDETPGSGTRVVLTGSSSIGRTGLGGADPLTRRSRRFTMGPLTEWEIAGKKDSLVDLLFDADIVLGGRTKSDEAELVRSVSRGGFPSYVVPNTVRTRRDLWRDLRSDVEGLLSDEALAGRGIDTLAARSALDLLLRTPGGIFNASRLAQQLDLDRRTVDRYLSIFERVFLLHHLPNLATAASRQNHSRAKIHPVDTSFAVESLARAGVELPDDREAFGAVLESHVVNQLTTAIAWSDHEVRAFYWRSAAQKGHEVDLVLIDERDRAVGIEVKTSRSVHERDINGILALADQRGLHRGFVFYGGAETIRLRENIWAVPLSALTGSHVIGAINSSTIPNRENSAAPTSAARTDASMFVSYVHADDQSSRGRILDFARDLADRYEFLTGRTLRLFIDRDDITWRENWSRRLTHKTGSTSFLLGFITPRYLSSDACRSEFLAFGQAASTDPGQKILLPLVWVDPSSSGVVSDQDVVWSRVRETQSESAVDVRLLEPGSVAYDALLDRVAGRLRQAVDAVDPESSAALNGGGDGGAAPDEHDVLEIMESMQSKQSHFGASAREFKDALQDVSNVFSRRPPLAAASADVDARALAEIGAELAEPVARLDHATDNLGAIWSGMDSDISRIVLLMSSMPNPPQRRSLSETLDALVQTLEVPGAPLLELQLSDLGDLSRHLRPMSRSLASGVRLVKGIQTSARSWRDMVMHLPG</sequence>
<dbReference type="Pfam" id="PF13173">
    <property type="entry name" value="AAA_14"/>
    <property type="match status" value="1"/>
</dbReference>
<dbReference type="SUPFAM" id="SSF52200">
    <property type="entry name" value="Toll/Interleukin receptor TIR domain"/>
    <property type="match status" value="1"/>
</dbReference>
<dbReference type="InterPro" id="IPR027417">
    <property type="entry name" value="P-loop_NTPase"/>
</dbReference>
<evidence type="ECO:0000313" key="4">
    <source>
        <dbReference type="Proteomes" id="UP000283946"/>
    </source>
</evidence>
<dbReference type="InterPro" id="IPR041682">
    <property type="entry name" value="AAA_14"/>
</dbReference>